<dbReference type="SUPFAM" id="SSF50939">
    <property type="entry name" value="Sialidases"/>
    <property type="match status" value="1"/>
</dbReference>
<dbReference type="GO" id="GO:0016491">
    <property type="term" value="F:oxidoreductase activity"/>
    <property type="evidence" value="ECO:0007669"/>
    <property type="project" value="UniProtKB-KW"/>
</dbReference>
<feature type="region of interest" description="Disordered" evidence="4">
    <location>
        <begin position="807"/>
        <end position="832"/>
    </location>
</feature>
<dbReference type="InterPro" id="IPR002347">
    <property type="entry name" value="SDR_fam"/>
</dbReference>
<evidence type="ECO:0000256" key="4">
    <source>
        <dbReference type="SAM" id="MobiDB-lite"/>
    </source>
</evidence>
<organism evidence="7 8">
    <name type="scientific">Geodia barretti</name>
    <name type="common">Barrett's horny sponge</name>
    <dbReference type="NCBI Taxonomy" id="519541"/>
    <lineage>
        <taxon>Eukaryota</taxon>
        <taxon>Metazoa</taxon>
        <taxon>Porifera</taxon>
        <taxon>Demospongiae</taxon>
        <taxon>Heteroscleromorpha</taxon>
        <taxon>Tetractinellida</taxon>
        <taxon>Astrophorina</taxon>
        <taxon>Geodiidae</taxon>
        <taxon>Geodia</taxon>
    </lineage>
</organism>
<dbReference type="Gene3D" id="2.130.10.10">
    <property type="entry name" value="YVTN repeat-like/Quinoprotein amine dehydrogenase"/>
    <property type="match status" value="4"/>
</dbReference>
<dbReference type="InterPro" id="IPR036278">
    <property type="entry name" value="Sialidase_sf"/>
</dbReference>
<feature type="chain" id="PRO_5041327672" evidence="5">
    <location>
        <begin position="32"/>
        <end position="1067"/>
    </location>
</feature>
<comment type="caution">
    <text evidence="7">The sequence shown here is derived from an EMBL/GenBank/DDBJ whole genome shotgun (WGS) entry which is preliminary data.</text>
</comment>
<evidence type="ECO:0000256" key="3">
    <source>
        <dbReference type="ARBA" id="ARBA00023002"/>
    </source>
</evidence>
<evidence type="ECO:0000256" key="2">
    <source>
        <dbReference type="ARBA" id="ARBA00022737"/>
    </source>
</evidence>
<reference evidence="7" key="1">
    <citation type="submission" date="2023-03" db="EMBL/GenBank/DDBJ databases">
        <authorList>
            <person name="Steffen K."/>
            <person name="Cardenas P."/>
        </authorList>
    </citation>
    <scope>NUCLEOTIDE SEQUENCE</scope>
</reference>
<dbReference type="InterPro" id="IPR031778">
    <property type="entry name" value="Sortilin_N"/>
</dbReference>
<feature type="signal peptide" evidence="5">
    <location>
        <begin position="1"/>
        <end position="31"/>
    </location>
</feature>
<feature type="domain" description="Sortilin N-terminal" evidence="6">
    <location>
        <begin position="136"/>
        <end position="260"/>
    </location>
</feature>
<dbReference type="SUPFAM" id="SSF110296">
    <property type="entry name" value="Oligoxyloglucan reducing end-specific cellobiohydrolase"/>
    <property type="match status" value="1"/>
</dbReference>
<dbReference type="CDD" id="cd15482">
    <property type="entry name" value="Sialidase_non-viral"/>
    <property type="match status" value="1"/>
</dbReference>
<dbReference type="Proteomes" id="UP001174909">
    <property type="component" value="Unassembled WGS sequence"/>
</dbReference>
<dbReference type="Pfam" id="PF15902">
    <property type="entry name" value="Sortilin-Vps10"/>
    <property type="match status" value="1"/>
</dbReference>
<dbReference type="SUPFAM" id="SSF51735">
    <property type="entry name" value="NAD(P)-binding Rossmann-fold domains"/>
    <property type="match status" value="1"/>
</dbReference>
<dbReference type="InterPro" id="IPR036291">
    <property type="entry name" value="NAD(P)-bd_dom_sf"/>
</dbReference>
<keyword evidence="5" id="KW-0732">Signal</keyword>
<dbReference type="PRINTS" id="PR00081">
    <property type="entry name" value="GDHRDH"/>
</dbReference>
<dbReference type="Pfam" id="PF13561">
    <property type="entry name" value="adh_short_C2"/>
    <property type="match status" value="1"/>
</dbReference>
<keyword evidence="2" id="KW-0677">Repeat</keyword>
<evidence type="ECO:0000259" key="6">
    <source>
        <dbReference type="Pfam" id="PF15902"/>
    </source>
</evidence>
<evidence type="ECO:0000313" key="8">
    <source>
        <dbReference type="Proteomes" id="UP001174909"/>
    </source>
</evidence>
<name>A0AA35WH96_GEOBA</name>
<dbReference type="AlphaFoldDB" id="A0AA35WH96"/>
<evidence type="ECO:0000313" key="7">
    <source>
        <dbReference type="EMBL" id="CAI8013632.1"/>
    </source>
</evidence>
<protein>
    <submittedName>
        <fullName evidence="7">Dehydrogenase/reductase SDR family member 4</fullName>
    </submittedName>
</protein>
<dbReference type="PANTHER" id="PTHR24321:SF14">
    <property type="entry name" value="SHORT-CHAIN TYPE DEHYDROGENASE_REDUCTASE BLR2146-RELATED"/>
    <property type="match status" value="1"/>
</dbReference>
<evidence type="ECO:0000256" key="5">
    <source>
        <dbReference type="SAM" id="SignalP"/>
    </source>
</evidence>
<feature type="region of interest" description="Disordered" evidence="4">
    <location>
        <begin position="393"/>
        <end position="424"/>
    </location>
</feature>
<keyword evidence="8" id="KW-1185">Reference proteome</keyword>
<keyword evidence="3" id="KW-0560">Oxidoreductase</keyword>
<dbReference type="PANTHER" id="PTHR24321">
    <property type="entry name" value="DEHYDROGENASES, SHORT CHAIN"/>
    <property type="match status" value="1"/>
</dbReference>
<dbReference type="CDD" id="cd05233">
    <property type="entry name" value="SDR_c"/>
    <property type="match status" value="1"/>
</dbReference>
<sequence>MTRKRLSPVTIAAIAVLSAASSLAPPTPTLAQDAPPRFSDDLFGSLRYRYVGPSRGGRVTAVAGHRAHPSTFYMGATGGGVWKTTDRGHNWRNISDGYFGTGSIGAIRVADSDPNIVYVSTGSDGIRSNVIIGDGVYKSTDAGETWQHLGLELTGNSGAVLIHPDNPDLVYVAAIGNPFAPNPDRGVYRSRDGGANWENVLFVSDSTGAVDLEFAPDDPNTVYASMWRGERKPWTIISGGLEGGIYISRDGGDTWSQATDGLPTGLRGQAPPDTGGVYRSDDRGATWRQVTDFQPILNRPFYYMNLEGHPTDPDILWGMAEGHWMSTDGGRSWQPRSTPHGDNHDLWINPDNPDIMVQSNDGGANVSIDGGQTWSTQLNQPTAELYQDNSTISVPSLPERSEPGGPQSAWESHGGCETGPVVPKPGDPDIVYANCKGRFGLYNRRTGQEQHYYVGMANLYGHNPKDLEYRFQRVVPIHVSPHDPNKVYHGSQFVHVTTNGGQRWETISPDLTAFTPETQVVSGHPITLDVTGEEHFSVLYDIQESVLEPGVIWAGANDGPVHVTRDGGANWDDVTPPGIGPYGRVQTIEVSHHDPAKAYVAILRYQLGDFAPYTYRTEDYGATWTRITTGENGGLLYLGTEFGMFISFDDGGTWQPFQLNLPVTPVTDMKVVHGDLVLSTMGRGFWIMDNLTPLHELDDRVASASAHLYEIRDVHRLRYGGGFGGRGGVRPSYPQAGAQIDYVLSDAVTGPLTLDIVDAEGVLVRSISNQGPGEYTVPAEPGMREWRLERFGTPRLPDGAGTHRFTWDLSHPGPWAPNPGRSGRGGPMVPPGTYTARLSAGDWSASRTFEVMLDPRVAAEGIDEGLVRRQVDFALEVRDALSEARLAVHRIEEARERGGGELASEIEAVEKELVSEPRRYSRPMLVDQLQYLRGAIPMMRERGGGAIVFVSSVFGREKGGPGLSIYNTTKSALISAAGIMALELAKDGIRVNCVAPGSIRFEGGSWDKRVKADPDGMRAFVQANLPLGRFGRAGEVGDVVAFLASERASLITGACIAVDGAQGKSLV</sequence>
<proteinExistence type="inferred from homology"/>
<dbReference type="Gene3D" id="3.40.50.720">
    <property type="entry name" value="NAD(P)-binding Rossmann-like Domain"/>
    <property type="match status" value="1"/>
</dbReference>
<dbReference type="EMBL" id="CASHTH010001283">
    <property type="protein sequence ID" value="CAI8013632.1"/>
    <property type="molecule type" value="Genomic_DNA"/>
</dbReference>
<comment type="similarity">
    <text evidence="1">Belongs to the short-chain dehydrogenases/reductases (SDR) family.</text>
</comment>
<evidence type="ECO:0000256" key="1">
    <source>
        <dbReference type="ARBA" id="ARBA00006484"/>
    </source>
</evidence>
<accession>A0AA35WH96</accession>
<dbReference type="InterPro" id="IPR015943">
    <property type="entry name" value="WD40/YVTN_repeat-like_dom_sf"/>
</dbReference>
<gene>
    <name evidence="7" type="ORF">GBAR_LOCUS8615</name>
</gene>